<name>A0A6S7D868_9BURK</name>
<dbReference type="NCBIfam" id="TIGR03396">
    <property type="entry name" value="PC_PLC"/>
    <property type="match status" value="1"/>
</dbReference>
<dbReference type="EC" id="3.1.4.3" evidence="2"/>
<comment type="similarity">
    <text evidence="1">Belongs to the bacterial phospholipase C family.</text>
</comment>
<organism evidence="5 6">
    <name type="scientific">Achromobacter pulmonis</name>
    <dbReference type="NCBI Taxonomy" id="1389932"/>
    <lineage>
        <taxon>Bacteria</taxon>
        <taxon>Pseudomonadati</taxon>
        <taxon>Pseudomonadota</taxon>
        <taxon>Betaproteobacteria</taxon>
        <taxon>Burkholderiales</taxon>
        <taxon>Alcaligenaceae</taxon>
        <taxon>Achromobacter</taxon>
    </lineage>
</organism>
<feature type="domain" description="Bacterial phospholipase C C-terminal" evidence="4">
    <location>
        <begin position="631"/>
        <end position="708"/>
    </location>
</feature>
<dbReference type="InterPro" id="IPR017850">
    <property type="entry name" value="Alkaline_phosphatase_core_sf"/>
</dbReference>
<feature type="domain" description="Bacterial phospholipase C C-terminal" evidence="4">
    <location>
        <begin position="532"/>
        <end position="618"/>
    </location>
</feature>
<dbReference type="PANTHER" id="PTHR31956:SF36">
    <property type="entry name" value="NON-HEMOLYTIC PHOSPHOLIPASE C"/>
    <property type="match status" value="1"/>
</dbReference>
<dbReference type="PROSITE" id="PS51318">
    <property type="entry name" value="TAT"/>
    <property type="match status" value="1"/>
</dbReference>
<keyword evidence="3 5" id="KW-0378">Hydrolase</keyword>
<dbReference type="GO" id="GO:0034480">
    <property type="term" value="F:phosphatidylcholine phospholipase C activity"/>
    <property type="evidence" value="ECO:0007669"/>
    <property type="project" value="UniProtKB-EC"/>
</dbReference>
<protein>
    <recommendedName>
        <fullName evidence="2">phospholipase C</fullName>
        <ecNumber evidence="2">3.1.4.3</ecNumber>
    </recommendedName>
</protein>
<evidence type="ECO:0000256" key="1">
    <source>
        <dbReference type="ARBA" id="ARBA00009717"/>
    </source>
</evidence>
<gene>
    <name evidence="5" type="primary">plcN_2</name>
    <name evidence="5" type="ORF">LMG26788_02436</name>
</gene>
<evidence type="ECO:0000259" key="4">
    <source>
        <dbReference type="Pfam" id="PF05506"/>
    </source>
</evidence>
<sequence>MERAAPGAAPHDKDTPSMHSRREFLRGGAAVAGAGSALALLPASIRRALAIPASRRTGTIEDVEHIVIFMQENRSFDHYFGGLAGVRGFGDRFPIPAPASPDFERRTVWAQYNGRPDEGVPRSVLPFRLDTRAAYQAMRVASTPHTWSNAQDAWDAGRMGQWPAAKKNHSMAYYTEADMPFQYAMARAFTVCDAYHCSFTGGTNTNRLFLWSGTNDGLARGHGPALGNTYNKLGGGDPAGAYTWTTYPERLERAGIRWRIYQDMADNYSLNPTAGFKAYRDAYHGVPGALAALKDKALTTRGLDGLRQDVLDGTLPQVSWICATKAGSEHPSPSSPAQGADYTAQVLDALTANPEVWSRTVLLLMFDENDGFFDHMPPPAPPSRGHDGQLAGASTVDTAGEYHEIVTGAEKDDTAAHLHGVYGLGPRVPMYVLSPWTKGGWVNSEVFDHTSVLRFVERRFGVAEPNISPWRRAVCGDLTSIFDFATPDDANLTRALPATAARAAQAAALPGAITPPAPERPALARQAAGTRPSRALPYALSARADVGNEGIVLHMSNTGAAGAVLHVYDRLRLEQGPRRYTIEAGKQLQASWPVMGNDGRYDLWLLGPNGFHRHVAGRLHADAEPLSVEAICDPAGPTLRLKLHNPGALSRGFQIEANAYHYAGHHEPALAPGVGATLAWNLAASGGWYDFSVRADDAPGFIRRFAGRIETGAPSSSDPAMGQELILRWTPPA</sequence>
<evidence type="ECO:0000313" key="5">
    <source>
        <dbReference type="EMBL" id="CAB3864418.1"/>
    </source>
</evidence>
<keyword evidence="6" id="KW-1185">Reference proteome</keyword>
<evidence type="ECO:0000313" key="6">
    <source>
        <dbReference type="Proteomes" id="UP000494203"/>
    </source>
</evidence>
<dbReference type="InterPro" id="IPR007312">
    <property type="entry name" value="Phosphoesterase"/>
</dbReference>
<dbReference type="Pfam" id="PF04185">
    <property type="entry name" value="Phosphoesterase"/>
    <property type="match status" value="1"/>
</dbReference>
<evidence type="ECO:0000256" key="3">
    <source>
        <dbReference type="ARBA" id="ARBA00022801"/>
    </source>
</evidence>
<dbReference type="EMBL" id="CADIKZ010000006">
    <property type="protein sequence ID" value="CAB3864418.1"/>
    <property type="molecule type" value="Genomic_DNA"/>
</dbReference>
<dbReference type="Pfam" id="PF05506">
    <property type="entry name" value="PLipase_C_C"/>
    <property type="match status" value="2"/>
</dbReference>
<proteinExistence type="inferred from homology"/>
<dbReference type="InterPro" id="IPR006311">
    <property type="entry name" value="TAT_signal"/>
</dbReference>
<dbReference type="Gene3D" id="3.40.720.10">
    <property type="entry name" value="Alkaline Phosphatase, subunit A"/>
    <property type="match status" value="2"/>
</dbReference>
<dbReference type="InterPro" id="IPR017767">
    <property type="entry name" value="PC-PLC"/>
</dbReference>
<dbReference type="AlphaFoldDB" id="A0A6S7D868"/>
<dbReference type="CDD" id="cd16014">
    <property type="entry name" value="PLC"/>
    <property type="match status" value="1"/>
</dbReference>
<dbReference type="InterPro" id="IPR008475">
    <property type="entry name" value="PLipase_C_C"/>
</dbReference>
<reference evidence="5 6" key="1">
    <citation type="submission" date="2020-04" db="EMBL/GenBank/DDBJ databases">
        <authorList>
            <person name="De Canck E."/>
        </authorList>
    </citation>
    <scope>NUCLEOTIDE SEQUENCE [LARGE SCALE GENOMIC DNA]</scope>
    <source>
        <strain evidence="5 6">LMG 26788</strain>
    </source>
</reference>
<dbReference type="PANTHER" id="PTHR31956">
    <property type="entry name" value="NON-SPECIFIC PHOSPHOLIPASE C4-RELATED"/>
    <property type="match status" value="1"/>
</dbReference>
<dbReference type="GO" id="GO:0016042">
    <property type="term" value="P:lipid catabolic process"/>
    <property type="evidence" value="ECO:0007669"/>
    <property type="project" value="InterPro"/>
</dbReference>
<evidence type="ECO:0000256" key="2">
    <source>
        <dbReference type="ARBA" id="ARBA00012018"/>
    </source>
</evidence>
<accession>A0A6S7D868</accession>
<dbReference type="Proteomes" id="UP000494203">
    <property type="component" value="Unassembled WGS sequence"/>
</dbReference>